<dbReference type="RefSeq" id="XP_044551768.1">
    <property type="nucleotide sequence ID" value="XM_044689603.1"/>
</dbReference>
<dbReference type="GO" id="GO:0005634">
    <property type="term" value="C:nucleus"/>
    <property type="evidence" value="ECO:0007669"/>
    <property type="project" value="UniProtKB-SubCell"/>
</dbReference>
<dbReference type="InterPro" id="IPR016069">
    <property type="entry name" value="Translin_C"/>
</dbReference>
<dbReference type="PANTHER" id="PTHR10741">
    <property type="entry name" value="TRANSLIN AND TRANSLIN ASSOCIATED PROTEIN X"/>
    <property type="match status" value="1"/>
</dbReference>
<dbReference type="Gene3D" id="1.20.58.190">
    <property type="entry name" value="Translin, domain 1"/>
    <property type="match status" value="1"/>
</dbReference>
<dbReference type="Pfam" id="PF01997">
    <property type="entry name" value="Translin"/>
    <property type="match status" value="1"/>
</dbReference>
<dbReference type="GO" id="GO:0043565">
    <property type="term" value="F:sequence-specific DNA binding"/>
    <property type="evidence" value="ECO:0007669"/>
    <property type="project" value="InterPro"/>
</dbReference>
<feature type="region of interest" description="Disordered" evidence="6">
    <location>
        <begin position="1"/>
        <end position="74"/>
    </location>
</feature>
<dbReference type="GeneID" id="68093826"/>
<evidence type="ECO:0000256" key="2">
    <source>
        <dbReference type="ARBA" id="ARBA00004496"/>
    </source>
</evidence>
<proteinExistence type="inferred from homology"/>
<comment type="caution">
    <text evidence="7">The sequence shown here is derived from an EMBL/GenBank/DDBJ whole genome shotgun (WGS) entry which is preliminary data.</text>
</comment>
<dbReference type="InterPro" id="IPR002848">
    <property type="entry name" value="Translin_fam"/>
</dbReference>
<dbReference type="GO" id="GO:0005737">
    <property type="term" value="C:cytoplasm"/>
    <property type="evidence" value="ECO:0007669"/>
    <property type="project" value="UniProtKB-SubCell"/>
</dbReference>
<evidence type="ECO:0000256" key="5">
    <source>
        <dbReference type="ARBA" id="ARBA00023242"/>
    </source>
</evidence>
<gene>
    <name evidence="7" type="ORF">C9374_001370</name>
</gene>
<feature type="compositionally biased region" description="Gly residues" evidence="6">
    <location>
        <begin position="38"/>
        <end position="64"/>
    </location>
</feature>
<evidence type="ECO:0000313" key="7">
    <source>
        <dbReference type="EMBL" id="KAG2387776.1"/>
    </source>
</evidence>
<evidence type="ECO:0000313" key="8">
    <source>
        <dbReference type="Proteomes" id="UP000816034"/>
    </source>
</evidence>
<dbReference type="EMBL" id="PYSW02000012">
    <property type="protein sequence ID" value="KAG2387776.1"/>
    <property type="molecule type" value="Genomic_DNA"/>
</dbReference>
<keyword evidence="5" id="KW-0539">Nucleus</keyword>
<dbReference type="AlphaFoldDB" id="A0AA88KNN3"/>
<comment type="subcellular location">
    <subcellularLocation>
        <location evidence="2">Cytoplasm</location>
    </subcellularLocation>
    <subcellularLocation>
        <location evidence="1">Nucleus</location>
    </subcellularLocation>
</comment>
<dbReference type="InterPro" id="IPR036081">
    <property type="entry name" value="Translin_sf"/>
</dbReference>
<keyword evidence="4" id="KW-0963">Cytoplasm</keyword>
<dbReference type="InterPro" id="IPR016068">
    <property type="entry name" value="Translin_N"/>
</dbReference>
<dbReference type="SUPFAM" id="SSF74784">
    <property type="entry name" value="Translin"/>
    <property type="match status" value="1"/>
</dbReference>
<evidence type="ECO:0000256" key="4">
    <source>
        <dbReference type="ARBA" id="ARBA00022490"/>
    </source>
</evidence>
<evidence type="ECO:0008006" key="9">
    <source>
        <dbReference type="Google" id="ProtNLM"/>
    </source>
</evidence>
<keyword evidence="8" id="KW-1185">Reference proteome</keyword>
<comment type="similarity">
    <text evidence="3">Belongs to the translin family.</text>
</comment>
<feature type="compositionally biased region" description="Low complexity" evidence="6">
    <location>
        <begin position="25"/>
        <end position="37"/>
    </location>
</feature>
<accession>A0AA88KNN3</accession>
<dbReference type="Proteomes" id="UP000816034">
    <property type="component" value="Unassembled WGS sequence"/>
</dbReference>
<evidence type="ECO:0000256" key="1">
    <source>
        <dbReference type="ARBA" id="ARBA00004123"/>
    </source>
</evidence>
<organism evidence="7 8">
    <name type="scientific">Naegleria lovaniensis</name>
    <name type="common">Amoeba</name>
    <dbReference type="NCBI Taxonomy" id="51637"/>
    <lineage>
        <taxon>Eukaryota</taxon>
        <taxon>Discoba</taxon>
        <taxon>Heterolobosea</taxon>
        <taxon>Tetramitia</taxon>
        <taxon>Eutetramitia</taxon>
        <taxon>Vahlkampfiidae</taxon>
        <taxon>Naegleria</taxon>
    </lineage>
</organism>
<dbReference type="Gene3D" id="1.20.58.200">
    <property type="entry name" value="Translin, domain 2"/>
    <property type="match status" value="1"/>
</dbReference>
<evidence type="ECO:0000256" key="6">
    <source>
        <dbReference type="SAM" id="MobiDB-lite"/>
    </source>
</evidence>
<protein>
    <recommendedName>
        <fullName evidence="9">Translin</fullName>
    </recommendedName>
</protein>
<reference evidence="7 8" key="1">
    <citation type="journal article" date="2018" name="BMC Genomics">
        <title>The genome of Naegleria lovaniensis, the basis for a comparative approach to unravel pathogenicity factors of the human pathogenic amoeba N. fowleri.</title>
        <authorList>
            <person name="Liechti N."/>
            <person name="Schurch N."/>
            <person name="Bruggmann R."/>
            <person name="Wittwer M."/>
        </authorList>
    </citation>
    <scope>NUCLEOTIDE SEQUENCE [LARGE SCALE GENOMIC DNA]</scope>
    <source>
        <strain evidence="7 8">ATCC 30569</strain>
    </source>
</reference>
<dbReference type="CDD" id="cd14820">
    <property type="entry name" value="TRAX"/>
    <property type="match status" value="1"/>
</dbReference>
<evidence type="ECO:0000256" key="3">
    <source>
        <dbReference type="ARBA" id="ARBA00005902"/>
    </source>
</evidence>
<sequence>MKRTFGEDQAPSDQDPTVSMEDDQSSVASDQSSSTGGYNRGSRGGYRGGGYRGGRGGYRGGGGNYASNNPKKPRQYKHAVEKLFDDYATELDYSNNKKERIYKAARDVTIEAKRIVFLLHRYDPKLNNKEDVLKEAKEKIDFIVTEYLSPILKELEEKFNEYFWKYARSYSFGLQEFIEGISFYYYIKDGTLATCENIEQETKFPVSKLDYLLGIADLSGELMRFATNHFMIEEIPTTVMNFMSEMHANFMYILTSSKGLSPYEEKDLRHKIEIMEASLTKVEKLCYNIALNKNDKYTSKLQQ</sequence>
<name>A0AA88KNN3_NAELO</name>